<keyword evidence="2" id="KW-0479">Metal-binding</keyword>
<evidence type="ECO:0008006" key="11">
    <source>
        <dbReference type="Google" id="ProtNLM"/>
    </source>
</evidence>
<sequence length="386" mass="42311">MCFSSSRKKSIHTPPRIISTPALEALRTRNSREKKSTTRGAKPRKSAIRPSSQADFLRRLETFKLSSYPAGKPRPLSPPSMAAYGWTNADKNRLKCLNCHASWVLATPSNGDWASSSGLQLGTLGIRMRTDQHRPACPWRTRHCPPIVYAPPRSKTSQETFETLIKTATEISDALFPNGITPFQVQHTLSEQAVTTLSIALQSSSNSSTRNCPTTAALILALCGWSVKLIQAGRRESSDHMSQQGSASLPEASLYCKLCHRQALPSSKSPTNKTFDPIHQHREYCPFIDPHAGFDEPLLPVSAGWQAHLQAIQNVVDRQNFSICPSKPTSIPNQPYVTLENIASHFYPPPIASSLSPLSSSSSHINLVNFVKQVLSGPPEKPAGES</sequence>
<dbReference type="VEuPathDB" id="FungiDB:VP01_50g7"/>
<gene>
    <name evidence="9" type="ORF">VP01_50g7</name>
</gene>
<keyword evidence="4" id="KW-0862">Zinc</keyword>
<dbReference type="EMBL" id="LAVV01010276">
    <property type="protein sequence ID" value="KNZ49303.1"/>
    <property type="molecule type" value="Genomic_DNA"/>
</dbReference>
<comment type="caution">
    <text evidence="9">The sequence shown here is derived from an EMBL/GenBank/DDBJ whole genome shotgun (WGS) entry which is preliminary data.</text>
</comment>
<evidence type="ECO:0000256" key="4">
    <source>
        <dbReference type="ARBA" id="ARBA00022833"/>
    </source>
</evidence>
<dbReference type="Pfam" id="PF07967">
    <property type="entry name" value="zf-C3HC"/>
    <property type="match status" value="1"/>
</dbReference>
<proteinExistence type="predicted"/>
<feature type="domain" description="C3HC-type" evidence="7">
    <location>
        <begin position="50"/>
        <end position="171"/>
    </location>
</feature>
<keyword evidence="10" id="KW-1185">Reference proteome</keyword>
<comment type="subcellular location">
    <subcellularLocation>
        <location evidence="1">Nucleus</location>
    </subcellularLocation>
</comment>
<dbReference type="STRING" id="27349.A0A0L6UL97"/>
<keyword evidence="5" id="KW-0539">Nucleus</keyword>
<feature type="domain" description="NuBaID C-terminal" evidence="8">
    <location>
        <begin position="217"/>
        <end position="293"/>
    </location>
</feature>
<evidence type="ECO:0000313" key="9">
    <source>
        <dbReference type="EMBL" id="KNZ49303.1"/>
    </source>
</evidence>
<dbReference type="PANTHER" id="PTHR15835:SF6">
    <property type="entry name" value="ZINC FINGER C3HC-TYPE PROTEIN 1"/>
    <property type="match status" value="1"/>
</dbReference>
<evidence type="ECO:0000256" key="5">
    <source>
        <dbReference type="ARBA" id="ARBA00023242"/>
    </source>
</evidence>
<feature type="compositionally biased region" description="Basic and acidic residues" evidence="6">
    <location>
        <begin position="26"/>
        <end position="36"/>
    </location>
</feature>
<keyword evidence="3" id="KW-0863">Zinc-finger</keyword>
<dbReference type="GO" id="GO:0005634">
    <property type="term" value="C:nucleus"/>
    <property type="evidence" value="ECO:0007669"/>
    <property type="project" value="UniProtKB-SubCell"/>
</dbReference>
<dbReference type="InterPro" id="IPR012935">
    <property type="entry name" value="NuBaID_N"/>
</dbReference>
<dbReference type="AlphaFoldDB" id="A0A0L6UL97"/>
<dbReference type="InterPro" id="IPR013909">
    <property type="entry name" value="NuBaID_C"/>
</dbReference>
<evidence type="ECO:0000259" key="8">
    <source>
        <dbReference type="Pfam" id="PF08600"/>
    </source>
</evidence>
<evidence type="ECO:0000256" key="6">
    <source>
        <dbReference type="SAM" id="MobiDB-lite"/>
    </source>
</evidence>
<dbReference type="PANTHER" id="PTHR15835">
    <property type="entry name" value="NUCLEAR-INTERACTING PARTNER OF ALK"/>
    <property type="match status" value="1"/>
</dbReference>
<evidence type="ECO:0000256" key="1">
    <source>
        <dbReference type="ARBA" id="ARBA00004123"/>
    </source>
</evidence>
<organism evidence="9 10">
    <name type="scientific">Puccinia sorghi</name>
    <dbReference type="NCBI Taxonomy" id="27349"/>
    <lineage>
        <taxon>Eukaryota</taxon>
        <taxon>Fungi</taxon>
        <taxon>Dikarya</taxon>
        <taxon>Basidiomycota</taxon>
        <taxon>Pucciniomycotina</taxon>
        <taxon>Pucciniomycetes</taxon>
        <taxon>Pucciniales</taxon>
        <taxon>Pucciniaceae</taxon>
        <taxon>Puccinia</taxon>
    </lineage>
</organism>
<evidence type="ECO:0000313" key="10">
    <source>
        <dbReference type="Proteomes" id="UP000037035"/>
    </source>
</evidence>
<evidence type="ECO:0000256" key="2">
    <source>
        <dbReference type="ARBA" id="ARBA00022723"/>
    </source>
</evidence>
<dbReference type="OrthoDB" id="2592092at2759"/>
<feature type="compositionally biased region" description="Basic residues" evidence="6">
    <location>
        <begin position="1"/>
        <end position="11"/>
    </location>
</feature>
<dbReference type="Pfam" id="PF08600">
    <property type="entry name" value="NuBaID_C"/>
    <property type="match status" value="1"/>
</dbReference>
<evidence type="ECO:0000259" key="7">
    <source>
        <dbReference type="Pfam" id="PF07967"/>
    </source>
</evidence>
<name>A0A0L6UL97_9BASI</name>
<evidence type="ECO:0000256" key="3">
    <source>
        <dbReference type="ARBA" id="ARBA00022771"/>
    </source>
</evidence>
<reference evidence="9 10" key="1">
    <citation type="submission" date="2015-08" db="EMBL/GenBank/DDBJ databases">
        <title>Next Generation Sequencing and Analysis of the Genome of Puccinia sorghi L Schw, the Causal Agent of Maize Common Rust.</title>
        <authorList>
            <person name="Rochi L."/>
            <person name="Burguener G."/>
            <person name="Darino M."/>
            <person name="Turjanski A."/>
            <person name="Kreff E."/>
            <person name="Dieguez M.J."/>
            <person name="Sacco F."/>
        </authorList>
    </citation>
    <scope>NUCLEOTIDE SEQUENCE [LARGE SCALE GENOMIC DNA]</scope>
    <source>
        <strain evidence="9 10">RO10H11247</strain>
    </source>
</reference>
<protein>
    <recommendedName>
        <fullName evidence="11">C3HC-type domain-containing protein</fullName>
    </recommendedName>
</protein>
<dbReference type="Proteomes" id="UP000037035">
    <property type="component" value="Unassembled WGS sequence"/>
</dbReference>
<accession>A0A0L6UL97</accession>
<dbReference type="GO" id="GO:0008270">
    <property type="term" value="F:zinc ion binding"/>
    <property type="evidence" value="ECO:0007669"/>
    <property type="project" value="UniProtKB-KW"/>
</dbReference>
<feature type="region of interest" description="Disordered" evidence="6">
    <location>
        <begin position="1"/>
        <end position="52"/>
    </location>
</feature>